<dbReference type="PANTHER" id="PTHR10012:SF0">
    <property type="entry name" value="SERINE_THREONINE-PROTEIN PHOSPHATASE 2A ACTIVATOR"/>
    <property type="match status" value="1"/>
</dbReference>
<dbReference type="Proteomes" id="UP001154329">
    <property type="component" value="Chromosome 2"/>
</dbReference>
<keyword evidence="13" id="KW-1185">Reference proteome</keyword>
<evidence type="ECO:0000256" key="2">
    <source>
        <dbReference type="ARBA" id="ARBA00004496"/>
    </source>
</evidence>
<evidence type="ECO:0000256" key="5">
    <source>
        <dbReference type="ARBA" id="ARBA00022490"/>
    </source>
</evidence>
<dbReference type="GO" id="GO:0008160">
    <property type="term" value="F:protein tyrosine phosphatase activator activity"/>
    <property type="evidence" value="ECO:0007669"/>
    <property type="project" value="TreeGrafter"/>
</dbReference>
<dbReference type="SUPFAM" id="SSF140984">
    <property type="entry name" value="PTPA-like"/>
    <property type="match status" value="1"/>
</dbReference>
<dbReference type="GO" id="GO:0005737">
    <property type="term" value="C:cytoplasm"/>
    <property type="evidence" value="ECO:0007669"/>
    <property type="project" value="UniProtKB-SubCell"/>
</dbReference>
<dbReference type="GO" id="GO:0007052">
    <property type="term" value="P:mitotic spindle organization"/>
    <property type="evidence" value="ECO:0007669"/>
    <property type="project" value="TreeGrafter"/>
</dbReference>
<comment type="function">
    <text evidence="10">PPIases accelerate the folding of proteins. It catalyzes the cis-trans isomerization of proline imidic peptide bonds in oligopeptides.</text>
</comment>
<keyword evidence="7 10" id="KW-0413">Isomerase</keyword>
<sequence length="440" mass="49798">MQSHTDFDADDTVEFPVPVSGDSLPVEIVGRRVRQPRDMFDWERSEARADVSAFVGHMNDVAKRYPSAAMVKRRLRRRPHGRHCNVDRAMAVLQAVREWAEKRRGGSAGHDHPPTTTAAERFGRFHGQLRAEGRALLDRTYNSGCHRVDYRSVMLPVYLERSFGDPVAMTYGPEHELSFCVFLVALFKLHRLTWADEPFIVTVIFDRYLDVVDYVIRSYRLDPTTGDGRGNWCLSGYQFVGFLWGSAQLAGTFSGDGGDGPDGGAAGLQPMSSPTTAVTDADACRQHRDEYAFAKCMDAAHRRAKNGMPLWFHSYQLWNLTGLPRWDRVNGCLMAAYQRDVLGRFEVIRQLDFCELFKFARNVRPPGTSFYDIVPAAPPSDTTMVQTTTDVLADYDDDDDDDDEKRRITEYGETEDGETDDAVTEDVEETAEDEGLIYYH</sequence>
<dbReference type="GO" id="GO:0000159">
    <property type="term" value="C:protein phosphatase type 2A complex"/>
    <property type="evidence" value="ECO:0007669"/>
    <property type="project" value="TreeGrafter"/>
</dbReference>
<evidence type="ECO:0000256" key="4">
    <source>
        <dbReference type="ARBA" id="ARBA00013194"/>
    </source>
</evidence>
<dbReference type="EC" id="5.2.1.8" evidence="4 10"/>
<dbReference type="GO" id="GO:0003755">
    <property type="term" value="F:peptidyl-prolyl cis-trans isomerase activity"/>
    <property type="evidence" value="ECO:0007669"/>
    <property type="project" value="UniProtKB-KW"/>
</dbReference>
<comment type="catalytic activity">
    <reaction evidence="1 10">
        <text>[protein]-peptidylproline (omega=180) = [protein]-peptidylproline (omega=0)</text>
        <dbReference type="Rhea" id="RHEA:16237"/>
        <dbReference type="Rhea" id="RHEA-COMP:10747"/>
        <dbReference type="Rhea" id="RHEA-COMP:10748"/>
        <dbReference type="ChEBI" id="CHEBI:83833"/>
        <dbReference type="ChEBI" id="CHEBI:83834"/>
        <dbReference type="EC" id="5.2.1.8"/>
    </reaction>
</comment>
<dbReference type="InterPro" id="IPR004327">
    <property type="entry name" value="Phstyr_phstse_ac"/>
</dbReference>
<reference evidence="12" key="1">
    <citation type="submission" date="2022-02" db="EMBL/GenBank/DDBJ databases">
        <authorList>
            <person name="King R."/>
        </authorList>
    </citation>
    <scope>NUCLEOTIDE SEQUENCE</scope>
</reference>
<dbReference type="InterPro" id="IPR043170">
    <property type="entry name" value="PTPA_C_lid"/>
</dbReference>
<evidence type="ECO:0000313" key="13">
    <source>
        <dbReference type="Proteomes" id="UP001154329"/>
    </source>
</evidence>
<dbReference type="Pfam" id="PF03095">
    <property type="entry name" value="PTPA"/>
    <property type="match status" value="1"/>
</dbReference>
<evidence type="ECO:0000313" key="12">
    <source>
        <dbReference type="EMBL" id="CAH1726519.1"/>
    </source>
</evidence>
<accession>A0A9P0NHL6</accession>
<feature type="region of interest" description="Disordered" evidence="11">
    <location>
        <begin position="392"/>
        <end position="440"/>
    </location>
</feature>
<gene>
    <name evidence="12" type="ORF">APHIGO_LOCUS7396</name>
</gene>
<evidence type="ECO:0000256" key="10">
    <source>
        <dbReference type="RuleBase" id="RU361210"/>
    </source>
</evidence>
<evidence type="ECO:0000256" key="11">
    <source>
        <dbReference type="SAM" id="MobiDB-lite"/>
    </source>
</evidence>
<dbReference type="InterPro" id="IPR037218">
    <property type="entry name" value="PTPA_sf"/>
</dbReference>
<evidence type="ECO:0000256" key="9">
    <source>
        <dbReference type="ARBA" id="ARBA00044820"/>
    </source>
</evidence>
<dbReference type="EMBL" id="OU899035">
    <property type="protein sequence ID" value="CAH1726519.1"/>
    <property type="molecule type" value="Genomic_DNA"/>
</dbReference>
<evidence type="ECO:0000256" key="6">
    <source>
        <dbReference type="ARBA" id="ARBA00023110"/>
    </source>
</evidence>
<keyword evidence="5 10" id="KW-0963">Cytoplasm</keyword>
<evidence type="ECO:0000256" key="3">
    <source>
        <dbReference type="ARBA" id="ARBA00011019"/>
    </source>
</evidence>
<dbReference type="PANTHER" id="PTHR10012">
    <property type="entry name" value="SERINE/THREONINE-PROTEIN PHOSPHATASE 2A REGULATORY SUBUNIT B"/>
    <property type="match status" value="1"/>
</dbReference>
<evidence type="ECO:0000256" key="8">
    <source>
        <dbReference type="ARBA" id="ARBA00044786"/>
    </source>
</evidence>
<feature type="compositionally biased region" description="Acidic residues" evidence="11">
    <location>
        <begin position="412"/>
        <end position="440"/>
    </location>
</feature>
<dbReference type="AlphaFoldDB" id="A0A9P0NHL6"/>
<dbReference type="Gene3D" id="1.20.120.1150">
    <property type="match status" value="1"/>
</dbReference>
<comment type="similarity">
    <text evidence="3 10">Belongs to the PTPA-type PPIase family.</text>
</comment>
<organism evidence="12 13">
    <name type="scientific">Aphis gossypii</name>
    <name type="common">Cotton aphid</name>
    <dbReference type="NCBI Taxonomy" id="80765"/>
    <lineage>
        <taxon>Eukaryota</taxon>
        <taxon>Metazoa</taxon>
        <taxon>Ecdysozoa</taxon>
        <taxon>Arthropoda</taxon>
        <taxon>Hexapoda</taxon>
        <taxon>Insecta</taxon>
        <taxon>Pterygota</taxon>
        <taxon>Neoptera</taxon>
        <taxon>Paraneoptera</taxon>
        <taxon>Hemiptera</taxon>
        <taxon>Sternorrhyncha</taxon>
        <taxon>Aphidomorpha</taxon>
        <taxon>Aphidoidea</taxon>
        <taxon>Aphididae</taxon>
        <taxon>Aphidini</taxon>
        <taxon>Aphis</taxon>
        <taxon>Aphis</taxon>
    </lineage>
</organism>
<protein>
    <recommendedName>
        <fullName evidence="8 10">Serine/threonine-protein phosphatase 2A activator</fullName>
        <ecNumber evidence="4 10">5.2.1.8</ecNumber>
    </recommendedName>
    <alternativeName>
        <fullName evidence="9 10">Phosphotyrosyl phosphatase activator</fullName>
    </alternativeName>
</protein>
<comment type="subcellular location">
    <subcellularLocation>
        <location evidence="2 10">Cytoplasm</location>
    </subcellularLocation>
</comment>
<keyword evidence="6 10" id="KW-0697">Rotamase</keyword>
<reference evidence="12" key="2">
    <citation type="submission" date="2022-10" db="EMBL/GenBank/DDBJ databases">
        <authorList>
            <consortium name="ENA_rothamsted_submissions"/>
            <consortium name="culmorum"/>
            <person name="King R."/>
        </authorList>
    </citation>
    <scope>NUCLEOTIDE SEQUENCE</scope>
</reference>
<proteinExistence type="inferred from homology"/>
<evidence type="ECO:0000256" key="7">
    <source>
        <dbReference type="ARBA" id="ARBA00023235"/>
    </source>
</evidence>
<evidence type="ECO:0000256" key="1">
    <source>
        <dbReference type="ARBA" id="ARBA00000971"/>
    </source>
</evidence>
<feature type="compositionally biased region" description="Acidic residues" evidence="11">
    <location>
        <begin position="393"/>
        <end position="403"/>
    </location>
</feature>
<dbReference type="GO" id="GO:0005634">
    <property type="term" value="C:nucleus"/>
    <property type="evidence" value="ECO:0007669"/>
    <property type="project" value="TreeGrafter"/>
</dbReference>
<name>A0A9P0NHL6_APHGO</name>